<keyword evidence="3" id="KW-1185">Reference proteome</keyword>
<organism evidence="2 3">
    <name type="scientific">Caenorhabditis japonica</name>
    <dbReference type="NCBI Taxonomy" id="281687"/>
    <lineage>
        <taxon>Eukaryota</taxon>
        <taxon>Metazoa</taxon>
        <taxon>Ecdysozoa</taxon>
        <taxon>Nematoda</taxon>
        <taxon>Chromadorea</taxon>
        <taxon>Rhabditida</taxon>
        <taxon>Rhabditina</taxon>
        <taxon>Rhabditomorpha</taxon>
        <taxon>Rhabditoidea</taxon>
        <taxon>Rhabditidae</taxon>
        <taxon>Peloderinae</taxon>
        <taxon>Caenorhabditis</taxon>
    </lineage>
</organism>
<dbReference type="AlphaFoldDB" id="A0A8R1E1L4"/>
<dbReference type="Proteomes" id="UP000005237">
    <property type="component" value="Unassembled WGS sequence"/>
</dbReference>
<evidence type="ECO:0000313" key="3">
    <source>
        <dbReference type="Proteomes" id="UP000005237"/>
    </source>
</evidence>
<sequence>MAENPTQDELAALIDKGMGNLLNPEDIDQRKKLGELPDNFKISEGFGVYRVDVGGKEYLCVTNILCDKCERINGKVKRCEMHKRKRKGRRGQRSDVQDDASDRDKVSGLRHVEDDDDEEDKIDGAFTPDAVMTPGIGGAIITVLVDAKNNEKAGPPAKNMHHVKGILVRGPGYVPQFIPNDRLTKAHKLRFENYVEGEMVLLNGKEVFVPNGLNPGKMDGKSGTLTARNAISKQVDPRIAEAIGKDMVVPVQVEIADNGVPVMKILDKKPVDKETPVGIILKINDETQFVQIAGKELGGGRNAKMLPCVIPDNAKTGDAIADIYINQEGKGVAAKPGEVPKGQEQIGQVVMGLNDQLVYVPKGADKFECIRRAALMTGTTRDKLEGDQIRLQSVITGQNTEHIHDQMKQIGNGGAYGSVQRQTGEVRSMAFGNTFGASVNAKNQPVGAGVGATGRGGAGEIHSVGFGNQYGRSVMVKPLPSGAGGAMSGATGSGGQPVQGSGYSGGSGGGATGAFGGASGGAAGGRSGTFSGGATGPYGGSSAGFTGPNGAFSGGSSGGVAGGATGPYGGSSAGFTGPTGNYQSSPTGKPTGYSGVSARDVNSVAFNQQYGGSIHFKQGGGTTGAGTVASAPPAKTTGTFAGTGAGSNVGTGAYGHKFGASIYMKK</sequence>
<evidence type="ECO:0000313" key="2">
    <source>
        <dbReference type="EnsemblMetazoa" id="CJA17886.1"/>
    </source>
</evidence>
<protein>
    <submittedName>
        <fullName evidence="2">Uncharacterized protein</fullName>
    </submittedName>
</protein>
<dbReference type="EnsemblMetazoa" id="CJA17886.1">
    <property type="protein sequence ID" value="CJA17886.1"/>
    <property type="gene ID" value="WBGene00137091"/>
</dbReference>
<feature type="compositionally biased region" description="Basic and acidic residues" evidence="1">
    <location>
        <begin position="92"/>
        <end position="113"/>
    </location>
</feature>
<evidence type="ECO:0000256" key="1">
    <source>
        <dbReference type="SAM" id="MobiDB-lite"/>
    </source>
</evidence>
<reference evidence="3" key="1">
    <citation type="submission" date="2010-08" db="EMBL/GenBank/DDBJ databases">
        <authorList>
            <consortium name="Caenorhabditis japonica Sequencing Consortium"/>
            <person name="Wilson R.K."/>
        </authorList>
    </citation>
    <scope>NUCLEOTIDE SEQUENCE [LARGE SCALE GENOMIC DNA]</scope>
    <source>
        <strain evidence="3">DF5081</strain>
    </source>
</reference>
<accession>A0A8R1E1L4</accession>
<proteinExistence type="predicted"/>
<name>A0A8R1E1L4_CAEJA</name>
<feature type="compositionally biased region" description="Basic residues" evidence="1">
    <location>
        <begin position="80"/>
        <end position="91"/>
    </location>
</feature>
<feature type="region of interest" description="Disordered" evidence="1">
    <location>
        <begin position="482"/>
        <end position="506"/>
    </location>
</feature>
<reference evidence="2" key="2">
    <citation type="submission" date="2022-06" db="UniProtKB">
        <authorList>
            <consortium name="EnsemblMetazoa"/>
        </authorList>
    </citation>
    <scope>IDENTIFICATION</scope>
    <source>
        <strain evidence="2">DF5081</strain>
    </source>
</reference>
<feature type="region of interest" description="Disordered" evidence="1">
    <location>
        <begin position="80"/>
        <end position="128"/>
    </location>
</feature>